<evidence type="ECO:0000313" key="4">
    <source>
        <dbReference type="Proteomes" id="UP000326384"/>
    </source>
</evidence>
<keyword evidence="4" id="KW-1185">Reference proteome</keyword>
<keyword evidence="1" id="KW-0732">Signal</keyword>
<protein>
    <recommendedName>
        <fullName evidence="2">Surface-adhesin protein E-like domain-containing protein</fullName>
    </recommendedName>
</protein>
<dbReference type="RefSeq" id="WP_152288821.1">
    <property type="nucleotide sequence ID" value="NZ_VTPV01000001.1"/>
</dbReference>
<dbReference type="Proteomes" id="UP000326384">
    <property type="component" value="Unassembled WGS sequence"/>
</dbReference>
<organism evidence="3 4">
    <name type="scientific">Chryseobacterium viscerum</name>
    <dbReference type="NCBI Taxonomy" id="1037377"/>
    <lineage>
        <taxon>Bacteria</taxon>
        <taxon>Pseudomonadati</taxon>
        <taxon>Bacteroidota</taxon>
        <taxon>Flavobacteriia</taxon>
        <taxon>Flavobacteriales</taxon>
        <taxon>Weeksellaceae</taxon>
        <taxon>Chryseobacterium group</taxon>
        <taxon>Chryseobacterium</taxon>
    </lineage>
</organism>
<gene>
    <name evidence="3" type="ORF">F8D52_02190</name>
</gene>
<dbReference type="Pfam" id="PF16747">
    <property type="entry name" value="Adhesin_E"/>
    <property type="match status" value="1"/>
</dbReference>
<feature type="domain" description="Surface-adhesin protein E-like" evidence="2">
    <location>
        <begin position="47"/>
        <end position="155"/>
    </location>
</feature>
<feature type="signal peptide" evidence="1">
    <location>
        <begin position="1"/>
        <end position="43"/>
    </location>
</feature>
<dbReference type="EMBL" id="VTPV01000001">
    <property type="protein sequence ID" value="KAB1232594.1"/>
    <property type="molecule type" value="Genomic_DNA"/>
</dbReference>
<dbReference type="InterPro" id="IPR031939">
    <property type="entry name" value="Adhesin_E-like"/>
</dbReference>
<comment type="caution">
    <text evidence="3">The sequence shown here is derived from an EMBL/GenBank/DDBJ whole genome shotgun (WGS) entry which is preliminary data.</text>
</comment>
<evidence type="ECO:0000256" key="1">
    <source>
        <dbReference type="SAM" id="SignalP"/>
    </source>
</evidence>
<name>A0A5N4BVX5_9FLAO</name>
<evidence type="ECO:0000313" key="3">
    <source>
        <dbReference type="EMBL" id="KAB1232594.1"/>
    </source>
</evidence>
<evidence type="ECO:0000259" key="2">
    <source>
        <dbReference type="Pfam" id="PF16747"/>
    </source>
</evidence>
<sequence length="158" mass="18837">MRQTVFQICTITNCKPLKIYYKSQKKIKKLLFLLLFFPGITFAQDEWEYVATTNSEDNYFIKDIFKEDNYRRLSVWVKIQKSDKKEYFKGQKYYRPSDRVLTKWTMDCQNKTSKTQTLVVYDLKGKVRQSSNGPFEESYIIPDSIAEKIMSIACRKVD</sequence>
<proteinExistence type="predicted"/>
<feature type="chain" id="PRO_5045981149" description="Surface-adhesin protein E-like domain-containing protein" evidence="1">
    <location>
        <begin position="44"/>
        <end position="158"/>
    </location>
</feature>
<reference evidence="3 4" key="1">
    <citation type="journal article" date="2019" name="Stand. Genomic Sci.">
        <title>Draft Whole-Genome Sequence of a Novel Chryseobacterium viscerum Strain Isolated from Fresh Water at Dripping Springs, New Mexico.</title>
        <authorList>
            <person name="Kyndt J.A."/>
            <person name="Moore T.C."/>
        </authorList>
    </citation>
    <scope>NUCLEOTIDE SEQUENCE [LARGE SCALE GENOMIC DNA]</scope>
    <source>
        <strain evidence="3 4">DPS</strain>
    </source>
</reference>
<accession>A0A5N4BVX5</accession>